<dbReference type="Proteomes" id="UP000245207">
    <property type="component" value="Unassembled WGS sequence"/>
</dbReference>
<reference evidence="1 2" key="1">
    <citation type="journal article" date="2018" name="Mol. Plant">
        <title>The genome of Artemisia annua provides insight into the evolution of Asteraceae family and artemisinin biosynthesis.</title>
        <authorList>
            <person name="Shen Q."/>
            <person name="Zhang L."/>
            <person name="Liao Z."/>
            <person name="Wang S."/>
            <person name="Yan T."/>
            <person name="Shi P."/>
            <person name="Liu M."/>
            <person name="Fu X."/>
            <person name="Pan Q."/>
            <person name="Wang Y."/>
            <person name="Lv Z."/>
            <person name="Lu X."/>
            <person name="Zhang F."/>
            <person name="Jiang W."/>
            <person name="Ma Y."/>
            <person name="Chen M."/>
            <person name="Hao X."/>
            <person name="Li L."/>
            <person name="Tang Y."/>
            <person name="Lv G."/>
            <person name="Zhou Y."/>
            <person name="Sun X."/>
            <person name="Brodelius P.E."/>
            <person name="Rose J.K.C."/>
            <person name="Tang K."/>
        </authorList>
    </citation>
    <scope>NUCLEOTIDE SEQUENCE [LARGE SCALE GENOMIC DNA]</scope>
    <source>
        <strain evidence="2">cv. Huhao1</strain>
        <tissue evidence="1">Leaf</tissue>
    </source>
</reference>
<dbReference type="EMBL" id="PKPP01003497">
    <property type="protein sequence ID" value="PWA69140.1"/>
    <property type="molecule type" value="Genomic_DNA"/>
</dbReference>
<evidence type="ECO:0000313" key="2">
    <source>
        <dbReference type="Proteomes" id="UP000245207"/>
    </source>
</evidence>
<dbReference type="OrthoDB" id="10250354at2759"/>
<sequence length="196" mass="21366">MLDDKFEMTLSITGKPGKQWREFLDINENIGSVRENEDDGTAVFRQCVRVLAKQVVILARHQAELMEKAIDADDTDMEIDLSNLVIVNTIKLGVPIKTTISANVLEDAISGSVTVRPLPLGSSISGKVQKQPAQFFTVIVNEEQAQAGIIVRFILAKQFEGLAAANPQCSGYDNQGGAGYEQGSNNVSRRKAATTW</sequence>
<dbReference type="STRING" id="35608.A0A2U1N6J0"/>
<evidence type="ECO:0000313" key="1">
    <source>
        <dbReference type="EMBL" id="PWA69140.1"/>
    </source>
</evidence>
<dbReference type="AlphaFoldDB" id="A0A2U1N6J0"/>
<comment type="caution">
    <text evidence="1">The sequence shown here is derived from an EMBL/GenBank/DDBJ whole genome shotgun (WGS) entry which is preliminary data.</text>
</comment>
<organism evidence="1 2">
    <name type="scientific">Artemisia annua</name>
    <name type="common">Sweet wormwood</name>
    <dbReference type="NCBI Taxonomy" id="35608"/>
    <lineage>
        <taxon>Eukaryota</taxon>
        <taxon>Viridiplantae</taxon>
        <taxon>Streptophyta</taxon>
        <taxon>Embryophyta</taxon>
        <taxon>Tracheophyta</taxon>
        <taxon>Spermatophyta</taxon>
        <taxon>Magnoliopsida</taxon>
        <taxon>eudicotyledons</taxon>
        <taxon>Gunneridae</taxon>
        <taxon>Pentapetalae</taxon>
        <taxon>asterids</taxon>
        <taxon>campanulids</taxon>
        <taxon>Asterales</taxon>
        <taxon>Asteraceae</taxon>
        <taxon>Asteroideae</taxon>
        <taxon>Anthemideae</taxon>
        <taxon>Artemisiinae</taxon>
        <taxon>Artemisia</taxon>
    </lineage>
</organism>
<dbReference type="InterPro" id="IPR052812">
    <property type="entry name" value="Plant_DnaJ_domain"/>
</dbReference>
<proteinExistence type="predicted"/>
<dbReference type="PANTHER" id="PTHR44272:SF8">
    <property type="entry name" value="DNAJ DOMAIN, CHAPERONE J-DOMAIN SUPERFAMILY"/>
    <property type="match status" value="1"/>
</dbReference>
<keyword evidence="2" id="KW-1185">Reference proteome</keyword>
<protein>
    <submittedName>
        <fullName evidence="1">DnaJ domain-containing protein</fullName>
    </submittedName>
</protein>
<accession>A0A2U1N6J0</accession>
<dbReference type="PANTHER" id="PTHR44272">
    <property type="entry name" value="DNAJ DOMAIN (PROKARYOTIC HEAT SHOCK PROTEIN)"/>
    <property type="match status" value="1"/>
</dbReference>
<name>A0A2U1N6J0_ARTAN</name>
<gene>
    <name evidence="1" type="ORF">CTI12_AA301510</name>
</gene>